<evidence type="ECO:0000313" key="1">
    <source>
        <dbReference type="EMBL" id="MED7826521.1"/>
    </source>
</evidence>
<keyword evidence="2" id="KW-1185">Reference proteome</keyword>
<name>A0ABU7FQX4_9ACTN</name>
<dbReference type="EMBL" id="JAYWVC010000162">
    <property type="protein sequence ID" value="MED7826521.1"/>
    <property type="molecule type" value="Genomic_DNA"/>
</dbReference>
<evidence type="ECO:0000313" key="2">
    <source>
        <dbReference type="Proteomes" id="UP001333996"/>
    </source>
</evidence>
<dbReference type="RefSeq" id="WP_329510919.1">
    <property type="nucleotide sequence ID" value="NZ_BAAAYZ010000043.1"/>
</dbReference>
<organism evidence="1 2">
    <name type="scientific">Streptomyces chiangmaiensis</name>
    <dbReference type="NCBI Taxonomy" id="766497"/>
    <lineage>
        <taxon>Bacteria</taxon>
        <taxon>Bacillati</taxon>
        <taxon>Actinomycetota</taxon>
        <taxon>Actinomycetes</taxon>
        <taxon>Kitasatosporales</taxon>
        <taxon>Streptomycetaceae</taxon>
        <taxon>Streptomyces</taxon>
    </lineage>
</organism>
<comment type="caution">
    <text evidence="1">The sequence shown here is derived from an EMBL/GenBank/DDBJ whole genome shotgun (WGS) entry which is preliminary data.</text>
</comment>
<accession>A0ABU7FQX4</accession>
<proteinExistence type="predicted"/>
<gene>
    <name evidence="1" type="ORF">VXC91_32395</name>
</gene>
<protein>
    <submittedName>
        <fullName evidence="1">Uncharacterized protein</fullName>
    </submittedName>
</protein>
<reference evidence="1" key="1">
    <citation type="submission" date="2024-01" db="EMBL/GenBank/DDBJ databases">
        <title>First draft genome sequence data of TA4-1, the type strain of Gram-positive actinobacterium Streptomyces chiangmaiensis.</title>
        <authorList>
            <person name="Yasawong M."/>
            <person name="Nantapong N."/>
        </authorList>
    </citation>
    <scope>NUCLEOTIDE SEQUENCE</scope>
    <source>
        <strain evidence="1">TA4-1</strain>
    </source>
</reference>
<dbReference type="Proteomes" id="UP001333996">
    <property type="component" value="Unassembled WGS sequence"/>
</dbReference>
<sequence>MNHLRRLPFNGPEGKPAFIPVNNPDGALSRFADAVEAQQLTVGQTILALVRPMLDVALTADEARYMLRRTAECLSDALGVAESRGQRLGLSDEPISGTAADLLSKALKQATPDA</sequence>